<dbReference type="PROSITE" id="PS50110">
    <property type="entry name" value="RESPONSE_REGULATORY"/>
    <property type="match status" value="1"/>
</dbReference>
<evidence type="ECO:0000313" key="14">
    <source>
        <dbReference type="Proteomes" id="UP001241537"/>
    </source>
</evidence>
<dbReference type="PRINTS" id="PR00032">
    <property type="entry name" value="HTHARAC"/>
</dbReference>
<keyword evidence="3" id="KW-0963">Cytoplasm</keyword>
<proteinExistence type="predicted"/>
<dbReference type="AlphaFoldDB" id="A0AAE4AJS0"/>
<dbReference type="SUPFAM" id="SSF52172">
    <property type="entry name" value="CheY-like"/>
    <property type="match status" value="1"/>
</dbReference>
<keyword evidence="4 10" id="KW-0597">Phosphoprotein</keyword>
<accession>A0AAE4AJS0</accession>
<dbReference type="InterPro" id="IPR020449">
    <property type="entry name" value="Tscrpt_reg_AraC-type_HTH"/>
</dbReference>
<comment type="subcellular location">
    <subcellularLocation>
        <location evidence="1">Cytoplasm</location>
    </subcellularLocation>
</comment>
<evidence type="ECO:0000256" key="4">
    <source>
        <dbReference type="ARBA" id="ARBA00022553"/>
    </source>
</evidence>
<dbReference type="InterPro" id="IPR001789">
    <property type="entry name" value="Sig_transdc_resp-reg_receiver"/>
</dbReference>
<feature type="modified residue" description="4-aspartylphosphate" evidence="10">
    <location>
        <position position="55"/>
    </location>
</feature>
<sequence length="249" mass="28028">MRRVLIVEDEEMIRRGIVFTVDWASLDCVVVGEAANGEEGLEAEERLRPELIVTDLKMPKLDGIGMLTRLRERGCAAQVIILTAYDSFQYAQSALRLGAVDFLLKPFRDGELEEAVLRLRKKEPSEPALQGEDWLPELGASGMSRHVVRAVDYIAAHYAEVQLSVGIIAEALGISEGHLSHIFKKETGLTLLAYLTRYRMRRAIELLKSGDYRVYEVAEQSGYRDIAYFSASFRRITGRTPSEYLDADV</sequence>
<dbReference type="SMART" id="SM00448">
    <property type="entry name" value="REC"/>
    <property type="match status" value="1"/>
</dbReference>
<evidence type="ECO:0000256" key="8">
    <source>
        <dbReference type="ARBA" id="ARBA00023163"/>
    </source>
</evidence>
<dbReference type="EMBL" id="JAUSTO010000004">
    <property type="protein sequence ID" value="MDQ0152108.1"/>
    <property type="molecule type" value="Genomic_DNA"/>
</dbReference>
<dbReference type="InterPro" id="IPR018060">
    <property type="entry name" value="HTH_AraC"/>
</dbReference>
<evidence type="ECO:0000259" key="12">
    <source>
        <dbReference type="PROSITE" id="PS50110"/>
    </source>
</evidence>
<dbReference type="CDD" id="cd17536">
    <property type="entry name" value="REC_YesN-like"/>
    <property type="match status" value="1"/>
</dbReference>
<evidence type="ECO:0000256" key="2">
    <source>
        <dbReference type="ARBA" id="ARBA00018672"/>
    </source>
</evidence>
<dbReference type="Gene3D" id="3.40.50.2300">
    <property type="match status" value="1"/>
</dbReference>
<dbReference type="InterPro" id="IPR009057">
    <property type="entry name" value="Homeodomain-like_sf"/>
</dbReference>
<dbReference type="InterPro" id="IPR011006">
    <property type="entry name" value="CheY-like_superfamily"/>
</dbReference>
<organism evidence="13 14">
    <name type="scientific">Moryella indoligenes</name>
    <dbReference type="NCBI Taxonomy" id="371674"/>
    <lineage>
        <taxon>Bacteria</taxon>
        <taxon>Bacillati</taxon>
        <taxon>Bacillota</taxon>
        <taxon>Clostridia</taxon>
        <taxon>Lachnospirales</taxon>
        <taxon>Lachnospiraceae</taxon>
        <taxon>Moryella</taxon>
    </lineage>
</organism>
<keyword evidence="7" id="KW-0238">DNA-binding</keyword>
<comment type="function">
    <text evidence="9">May play the central regulatory role in sporulation. It may be an element of the effector pathway responsible for the activation of sporulation genes in response to nutritional stress. Spo0A may act in concert with spo0H (a sigma factor) to control the expression of some genes that are critical to the sporulation process.</text>
</comment>
<evidence type="ECO:0000256" key="9">
    <source>
        <dbReference type="ARBA" id="ARBA00024867"/>
    </source>
</evidence>
<dbReference type="PROSITE" id="PS00041">
    <property type="entry name" value="HTH_ARAC_FAMILY_1"/>
    <property type="match status" value="1"/>
</dbReference>
<dbReference type="Gene3D" id="1.10.10.60">
    <property type="entry name" value="Homeodomain-like"/>
    <property type="match status" value="2"/>
</dbReference>
<dbReference type="Proteomes" id="UP001241537">
    <property type="component" value="Unassembled WGS sequence"/>
</dbReference>
<name>A0AAE4AJS0_9FIRM</name>
<dbReference type="GO" id="GO:0043565">
    <property type="term" value="F:sequence-specific DNA binding"/>
    <property type="evidence" value="ECO:0007669"/>
    <property type="project" value="InterPro"/>
</dbReference>
<dbReference type="PANTHER" id="PTHR42713">
    <property type="entry name" value="HISTIDINE KINASE-RELATED"/>
    <property type="match status" value="1"/>
</dbReference>
<keyword evidence="6" id="KW-0805">Transcription regulation</keyword>
<evidence type="ECO:0000256" key="6">
    <source>
        <dbReference type="ARBA" id="ARBA00023015"/>
    </source>
</evidence>
<gene>
    <name evidence="13" type="ORF">J2S20_000793</name>
</gene>
<dbReference type="GO" id="GO:0003700">
    <property type="term" value="F:DNA-binding transcription factor activity"/>
    <property type="evidence" value="ECO:0007669"/>
    <property type="project" value="InterPro"/>
</dbReference>
<evidence type="ECO:0000256" key="10">
    <source>
        <dbReference type="PROSITE-ProRule" id="PRU00169"/>
    </source>
</evidence>
<keyword evidence="8" id="KW-0804">Transcription</keyword>
<dbReference type="PROSITE" id="PS01124">
    <property type="entry name" value="HTH_ARAC_FAMILY_2"/>
    <property type="match status" value="1"/>
</dbReference>
<evidence type="ECO:0000313" key="13">
    <source>
        <dbReference type="EMBL" id="MDQ0152108.1"/>
    </source>
</evidence>
<evidence type="ECO:0000256" key="1">
    <source>
        <dbReference type="ARBA" id="ARBA00004496"/>
    </source>
</evidence>
<evidence type="ECO:0000256" key="7">
    <source>
        <dbReference type="ARBA" id="ARBA00023125"/>
    </source>
</evidence>
<protein>
    <recommendedName>
        <fullName evidence="2">Stage 0 sporulation protein A homolog</fullName>
    </recommendedName>
</protein>
<evidence type="ECO:0000259" key="11">
    <source>
        <dbReference type="PROSITE" id="PS01124"/>
    </source>
</evidence>
<dbReference type="InterPro" id="IPR051552">
    <property type="entry name" value="HptR"/>
</dbReference>
<dbReference type="Pfam" id="PF00072">
    <property type="entry name" value="Response_reg"/>
    <property type="match status" value="1"/>
</dbReference>
<feature type="domain" description="Response regulatory" evidence="12">
    <location>
        <begin position="3"/>
        <end position="120"/>
    </location>
</feature>
<feature type="domain" description="HTH araC/xylS-type" evidence="11">
    <location>
        <begin position="148"/>
        <end position="247"/>
    </location>
</feature>
<dbReference type="SMART" id="SM00342">
    <property type="entry name" value="HTH_ARAC"/>
    <property type="match status" value="1"/>
</dbReference>
<dbReference type="GO" id="GO:0000160">
    <property type="term" value="P:phosphorelay signal transduction system"/>
    <property type="evidence" value="ECO:0007669"/>
    <property type="project" value="UniProtKB-KW"/>
</dbReference>
<dbReference type="PANTHER" id="PTHR42713:SF3">
    <property type="entry name" value="TRANSCRIPTIONAL REGULATORY PROTEIN HPTR"/>
    <property type="match status" value="1"/>
</dbReference>
<dbReference type="GO" id="GO:0005737">
    <property type="term" value="C:cytoplasm"/>
    <property type="evidence" value="ECO:0007669"/>
    <property type="project" value="UniProtKB-SubCell"/>
</dbReference>
<dbReference type="InterPro" id="IPR018062">
    <property type="entry name" value="HTH_AraC-typ_CS"/>
</dbReference>
<evidence type="ECO:0000256" key="3">
    <source>
        <dbReference type="ARBA" id="ARBA00022490"/>
    </source>
</evidence>
<keyword evidence="14" id="KW-1185">Reference proteome</keyword>
<keyword evidence="5" id="KW-0902">Two-component regulatory system</keyword>
<evidence type="ECO:0000256" key="5">
    <source>
        <dbReference type="ARBA" id="ARBA00023012"/>
    </source>
</evidence>
<dbReference type="Pfam" id="PF12833">
    <property type="entry name" value="HTH_18"/>
    <property type="match status" value="1"/>
</dbReference>
<reference evidence="13" key="1">
    <citation type="submission" date="2023-07" db="EMBL/GenBank/DDBJ databases">
        <title>Genomic Encyclopedia of Type Strains, Phase IV (KMG-IV): sequencing the most valuable type-strain genomes for metagenomic binning, comparative biology and taxonomic classification.</title>
        <authorList>
            <person name="Goeker M."/>
        </authorList>
    </citation>
    <scope>NUCLEOTIDE SEQUENCE</scope>
    <source>
        <strain evidence="13">DSM 19659</strain>
    </source>
</reference>
<dbReference type="RefSeq" id="WP_307253433.1">
    <property type="nucleotide sequence ID" value="NZ_JAUSTO010000004.1"/>
</dbReference>
<dbReference type="SUPFAM" id="SSF46689">
    <property type="entry name" value="Homeodomain-like"/>
    <property type="match status" value="2"/>
</dbReference>
<comment type="caution">
    <text evidence="13">The sequence shown here is derived from an EMBL/GenBank/DDBJ whole genome shotgun (WGS) entry which is preliminary data.</text>
</comment>